<feature type="transmembrane region" description="Helical" evidence="1">
    <location>
        <begin position="12"/>
        <end position="29"/>
    </location>
</feature>
<keyword evidence="1" id="KW-0812">Transmembrane</keyword>
<evidence type="ECO:0000313" key="2">
    <source>
        <dbReference type="EMBL" id="REG11388.1"/>
    </source>
</evidence>
<dbReference type="EMBL" id="QUMS01000001">
    <property type="protein sequence ID" value="REG11388.1"/>
    <property type="molecule type" value="Genomic_DNA"/>
</dbReference>
<keyword evidence="3" id="KW-1185">Reference proteome</keyword>
<dbReference type="AlphaFoldDB" id="A0A3E0AIA1"/>
<sequence length="168" mass="19370">MGRFLLELLKIVLVTALLLVISFGVWIYFRGTQPMDIPEARGITFWQFIQDRWNATQEADTRVSALPQYLGCRNDISYYFPLNLRGSFNFAYASLNPDSKLAYAFKYWEEQKPDEVLPKLKPVNLSGVPDAFWSYFERAYWRALVSIDYMAAECKLGPVNFDGILAGK</sequence>
<protein>
    <submittedName>
        <fullName evidence="2">Uncharacterized protein</fullName>
    </submittedName>
</protein>
<comment type="caution">
    <text evidence="2">The sequence shown here is derived from an EMBL/GenBank/DDBJ whole genome shotgun (WGS) entry which is preliminary data.</text>
</comment>
<keyword evidence="1" id="KW-0472">Membrane</keyword>
<proteinExistence type="predicted"/>
<evidence type="ECO:0000313" key="3">
    <source>
        <dbReference type="Proteomes" id="UP000256388"/>
    </source>
</evidence>
<reference evidence="2 3" key="1">
    <citation type="submission" date="2018-08" db="EMBL/GenBank/DDBJ databases">
        <title>Genomic Encyclopedia of Type Strains, Phase IV (KMG-IV): sequencing the most valuable type-strain genomes for metagenomic binning, comparative biology and taxonomic classification.</title>
        <authorList>
            <person name="Goeker M."/>
        </authorList>
    </citation>
    <scope>NUCLEOTIDE SEQUENCE [LARGE SCALE GENOMIC DNA]</scope>
    <source>
        <strain evidence="2 3">DSM 23923</strain>
    </source>
</reference>
<name>A0A3E0AIA1_9CHLR</name>
<dbReference type="Proteomes" id="UP000256388">
    <property type="component" value="Unassembled WGS sequence"/>
</dbReference>
<evidence type="ECO:0000256" key="1">
    <source>
        <dbReference type="SAM" id="Phobius"/>
    </source>
</evidence>
<gene>
    <name evidence="2" type="ORF">DFR64_1267</name>
</gene>
<accession>A0A3E0AIA1</accession>
<dbReference type="RefSeq" id="WP_116224514.1">
    <property type="nucleotide sequence ID" value="NZ_AP018437.1"/>
</dbReference>
<organism evidence="2 3">
    <name type="scientific">Pelolinea submarina</name>
    <dbReference type="NCBI Taxonomy" id="913107"/>
    <lineage>
        <taxon>Bacteria</taxon>
        <taxon>Bacillati</taxon>
        <taxon>Chloroflexota</taxon>
        <taxon>Anaerolineae</taxon>
        <taxon>Anaerolineales</taxon>
        <taxon>Anaerolineaceae</taxon>
        <taxon>Pelolinea</taxon>
    </lineage>
</organism>
<keyword evidence="1" id="KW-1133">Transmembrane helix</keyword>